<name>A0ABQ3Z5J0_9ACTN</name>
<keyword evidence="3 8" id="KW-0238">DNA-binding</keyword>
<dbReference type="Pfam" id="PF00072">
    <property type="entry name" value="Response_reg"/>
    <property type="match status" value="1"/>
</dbReference>
<dbReference type="CDD" id="cd17535">
    <property type="entry name" value="REC_NarL-like"/>
    <property type="match status" value="1"/>
</dbReference>
<protein>
    <submittedName>
        <fullName evidence="8">DNA-binding response regulator</fullName>
    </submittedName>
</protein>
<evidence type="ECO:0000256" key="1">
    <source>
        <dbReference type="ARBA" id="ARBA00022553"/>
    </source>
</evidence>
<dbReference type="CDD" id="cd06170">
    <property type="entry name" value="LuxR_C_like"/>
    <property type="match status" value="1"/>
</dbReference>
<dbReference type="Gene3D" id="1.10.10.10">
    <property type="entry name" value="Winged helix-like DNA-binding domain superfamily/Winged helix DNA-binding domain"/>
    <property type="match status" value="1"/>
</dbReference>
<evidence type="ECO:0000259" key="6">
    <source>
        <dbReference type="PROSITE" id="PS50043"/>
    </source>
</evidence>
<gene>
    <name evidence="8" type="ORF">Adu01nite_64300</name>
</gene>
<evidence type="ECO:0000256" key="5">
    <source>
        <dbReference type="PROSITE-ProRule" id="PRU00169"/>
    </source>
</evidence>
<keyword evidence="4" id="KW-0804">Transcription</keyword>
<dbReference type="InterPro" id="IPR000792">
    <property type="entry name" value="Tscrpt_reg_LuxR_C"/>
</dbReference>
<dbReference type="SMART" id="SM00421">
    <property type="entry name" value="HTH_LUXR"/>
    <property type="match status" value="1"/>
</dbReference>
<keyword evidence="1 5" id="KW-0597">Phosphoprotein</keyword>
<dbReference type="InterPro" id="IPR036388">
    <property type="entry name" value="WH-like_DNA-bd_sf"/>
</dbReference>
<feature type="domain" description="HTH luxR-type" evidence="6">
    <location>
        <begin position="156"/>
        <end position="225"/>
    </location>
</feature>
<reference evidence="8 9" key="1">
    <citation type="submission" date="2021-01" db="EMBL/GenBank/DDBJ databases">
        <title>Whole genome shotgun sequence of Actinoplanes durhamensis NBRC 14914.</title>
        <authorList>
            <person name="Komaki H."/>
            <person name="Tamura T."/>
        </authorList>
    </citation>
    <scope>NUCLEOTIDE SEQUENCE [LARGE SCALE GENOMIC DNA]</scope>
    <source>
        <strain evidence="8 9">NBRC 14914</strain>
    </source>
</reference>
<dbReference type="Gene3D" id="3.40.50.2300">
    <property type="match status" value="1"/>
</dbReference>
<dbReference type="InterPro" id="IPR001789">
    <property type="entry name" value="Sig_transdc_resp-reg_receiver"/>
</dbReference>
<dbReference type="InterPro" id="IPR039420">
    <property type="entry name" value="WalR-like"/>
</dbReference>
<organism evidence="8 9">
    <name type="scientific">Paractinoplanes durhamensis</name>
    <dbReference type="NCBI Taxonomy" id="113563"/>
    <lineage>
        <taxon>Bacteria</taxon>
        <taxon>Bacillati</taxon>
        <taxon>Actinomycetota</taxon>
        <taxon>Actinomycetes</taxon>
        <taxon>Micromonosporales</taxon>
        <taxon>Micromonosporaceae</taxon>
        <taxon>Paractinoplanes</taxon>
    </lineage>
</organism>
<evidence type="ECO:0000259" key="7">
    <source>
        <dbReference type="PROSITE" id="PS50110"/>
    </source>
</evidence>
<dbReference type="SUPFAM" id="SSF52172">
    <property type="entry name" value="CheY-like"/>
    <property type="match status" value="1"/>
</dbReference>
<dbReference type="InterPro" id="IPR058245">
    <property type="entry name" value="NreC/VraR/RcsB-like_REC"/>
</dbReference>
<evidence type="ECO:0000313" key="9">
    <source>
        <dbReference type="Proteomes" id="UP000637628"/>
    </source>
</evidence>
<dbReference type="InterPro" id="IPR011006">
    <property type="entry name" value="CheY-like_superfamily"/>
</dbReference>
<dbReference type="PRINTS" id="PR00038">
    <property type="entry name" value="HTHLUXR"/>
</dbReference>
<dbReference type="EMBL" id="BOML01000051">
    <property type="protein sequence ID" value="GIE05080.1"/>
    <property type="molecule type" value="Genomic_DNA"/>
</dbReference>
<keyword evidence="9" id="KW-1185">Reference proteome</keyword>
<dbReference type="Proteomes" id="UP000637628">
    <property type="component" value="Unassembled WGS sequence"/>
</dbReference>
<evidence type="ECO:0000256" key="2">
    <source>
        <dbReference type="ARBA" id="ARBA00023015"/>
    </source>
</evidence>
<comment type="caution">
    <text evidence="8">The sequence shown here is derived from an EMBL/GenBank/DDBJ whole genome shotgun (WGS) entry which is preliminary data.</text>
</comment>
<feature type="domain" description="Response regulatory" evidence="7">
    <location>
        <begin position="13"/>
        <end position="134"/>
    </location>
</feature>
<dbReference type="Pfam" id="PF00196">
    <property type="entry name" value="GerE"/>
    <property type="match status" value="1"/>
</dbReference>
<proteinExistence type="predicted"/>
<keyword evidence="2" id="KW-0805">Transcription regulation</keyword>
<sequence length="228" mass="24127">MPDPLTPPPKALRIIVAEDAALLREGLVRILERAGHEVVAAVPDAQALLTYTGNCRPDLVVTDIRMPPTHTDEGLRAAATIRATHPGIAIMLLSAYVADAYVGELLGSAPGGGIGYLLKDRVGHVRDFLDSVDRVAAGGTVVDGEVVRQLVGLRHADGPLAGLTEREREVLALMAEGHTNHAIAGKMFVSEAAVRKHIGNIFAKLPLDPHSDRRVSAVLTYLRGSPGA</sequence>
<feature type="modified residue" description="4-aspartylphosphate" evidence="5">
    <location>
        <position position="63"/>
    </location>
</feature>
<accession>A0ABQ3Z5J0</accession>
<evidence type="ECO:0000313" key="8">
    <source>
        <dbReference type="EMBL" id="GIE05080.1"/>
    </source>
</evidence>
<dbReference type="PROSITE" id="PS50110">
    <property type="entry name" value="RESPONSE_REGULATORY"/>
    <property type="match status" value="1"/>
</dbReference>
<dbReference type="GO" id="GO:0003677">
    <property type="term" value="F:DNA binding"/>
    <property type="evidence" value="ECO:0007669"/>
    <property type="project" value="UniProtKB-KW"/>
</dbReference>
<evidence type="ECO:0000256" key="3">
    <source>
        <dbReference type="ARBA" id="ARBA00023125"/>
    </source>
</evidence>
<dbReference type="SMART" id="SM00448">
    <property type="entry name" value="REC"/>
    <property type="match status" value="1"/>
</dbReference>
<dbReference type="PROSITE" id="PS50043">
    <property type="entry name" value="HTH_LUXR_2"/>
    <property type="match status" value="1"/>
</dbReference>
<dbReference type="PANTHER" id="PTHR43214">
    <property type="entry name" value="TWO-COMPONENT RESPONSE REGULATOR"/>
    <property type="match status" value="1"/>
</dbReference>
<evidence type="ECO:0000256" key="4">
    <source>
        <dbReference type="ARBA" id="ARBA00023163"/>
    </source>
</evidence>
<dbReference type="PANTHER" id="PTHR43214:SF24">
    <property type="entry name" value="TRANSCRIPTIONAL REGULATORY PROTEIN NARL-RELATED"/>
    <property type="match status" value="1"/>
</dbReference>